<accession>A0ABU4WD76</accession>
<comment type="caution">
    <text evidence="1">The sequence shown here is derived from an EMBL/GenBank/DDBJ whole genome shotgun (WGS) entry which is preliminary data.</text>
</comment>
<evidence type="ECO:0000313" key="1">
    <source>
        <dbReference type="EMBL" id="MDX8337485.1"/>
    </source>
</evidence>
<dbReference type="Proteomes" id="UP001279681">
    <property type="component" value="Unassembled WGS sequence"/>
</dbReference>
<name>A0ABU4WD76_9FUSO</name>
<dbReference type="EMBL" id="JAVIKH010000055">
    <property type="protein sequence ID" value="MDX8337485.1"/>
    <property type="molecule type" value="Genomic_DNA"/>
</dbReference>
<reference evidence="2" key="1">
    <citation type="submission" date="2023-07" db="EMBL/GenBank/DDBJ databases">
        <authorList>
            <person name="Colorado M.A."/>
            <person name="Villamil L.M."/>
            <person name="Melo J.F."/>
            <person name="Rodriguez J.A."/>
            <person name="Ruiz R.Y."/>
        </authorList>
    </citation>
    <scope>NUCLEOTIDE SEQUENCE [LARGE SCALE GENOMIC DNA]</scope>
    <source>
        <strain evidence="2">C33</strain>
    </source>
</reference>
<sequence length="70" mass="8396">MINKKTYSEKFFLKIEEYNEHFKDGFPLMLLPDLEEKVVIEKIDECLLTNKKIQNIVNWFDTFDNPNILG</sequence>
<organism evidence="1 2">
    <name type="scientific">Candidatus Cetobacterium colombiensis</name>
    <dbReference type="NCBI Taxonomy" id="3073100"/>
    <lineage>
        <taxon>Bacteria</taxon>
        <taxon>Fusobacteriati</taxon>
        <taxon>Fusobacteriota</taxon>
        <taxon>Fusobacteriia</taxon>
        <taxon>Fusobacteriales</taxon>
        <taxon>Fusobacteriaceae</taxon>
        <taxon>Cetobacterium</taxon>
    </lineage>
</organism>
<proteinExistence type="predicted"/>
<dbReference type="RefSeq" id="WP_320314810.1">
    <property type="nucleotide sequence ID" value="NZ_JAVIKH010000055.1"/>
</dbReference>
<gene>
    <name evidence="1" type="ORF">RFV38_13450</name>
</gene>
<keyword evidence="2" id="KW-1185">Reference proteome</keyword>
<protein>
    <submittedName>
        <fullName evidence="1">Uncharacterized protein</fullName>
    </submittedName>
</protein>
<evidence type="ECO:0000313" key="2">
    <source>
        <dbReference type="Proteomes" id="UP001279681"/>
    </source>
</evidence>